<accession>A0A7Y4H5A6</accession>
<organism evidence="3 4">
    <name type="scientific">Bradyrhizobium archetypum</name>
    <dbReference type="NCBI Taxonomy" id="2721160"/>
    <lineage>
        <taxon>Bacteria</taxon>
        <taxon>Pseudomonadati</taxon>
        <taxon>Pseudomonadota</taxon>
        <taxon>Alphaproteobacteria</taxon>
        <taxon>Hyphomicrobiales</taxon>
        <taxon>Nitrobacteraceae</taxon>
        <taxon>Bradyrhizobium</taxon>
    </lineage>
</organism>
<feature type="transmembrane region" description="Helical" evidence="2">
    <location>
        <begin position="27"/>
        <end position="52"/>
    </location>
</feature>
<protein>
    <submittedName>
        <fullName evidence="3">Uncharacterized protein</fullName>
    </submittedName>
</protein>
<dbReference type="AlphaFoldDB" id="A0A7Y4H5A6"/>
<comment type="caution">
    <text evidence="3">The sequence shown here is derived from an EMBL/GenBank/DDBJ whole genome shotgun (WGS) entry which is preliminary data.</text>
</comment>
<keyword evidence="2" id="KW-0472">Membrane</keyword>
<dbReference type="EMBL" id="JAAVLW010000004">
    <property type="protein sequence ID" value="NOJ47678.1"/>
    <property type="molecule type" value="Genomic_DNA"/>
</dbReference>
<keyword evidence="4" id="KW-1185">Reference proteome</keyword>
<keyword evidence="2" id="KW-0812">Transmembrane</keyword>
<keyword evidence="2" id="KW-1133">Transmembrane helix</keyword>
<proteinExistence type="predicted"/>
<evidence type="ECO:0000256" key="2">
    <source>
        <dbReference type="SAM" id="Phobius"/>
    </source>
</evidence>
<evidence type="ECO:0000313" key="3">
    <source>
        <dbReference type="EMBL" id="NOJ47678.1"/>
    </source>
</evidence>
<dbReference type="RefSeq" id="WP_171710536.1">
    <property type="nucleotide sequence ID" value="NZ_JAAVLW010000004.1"/>
</dbReference>
<dbReference type="Proteomes" id="UP000528734">
    <property type="component" value="Unassembled WGS sequence"/>
</dbReference>
<evidence type="ECO:0000256" key="1">
    <source>
        <dbReference type="SAM" id="MobiDB-lite"/>
    </source>
</evidence>
<name>A0A7Y4H5A6_9BRAD</name>
<gene>
    <name evidence="3" type="ORF">HCN50_15705</name>
</gene>
<evidence type="ECO:0000313" key="4">
    <source>
        <dbReference type="Proteomes" id="UP000528734"/>
    </source>
</evidence>
<reference evidence="3 4" key="1">
    <citation type="submission" date="2020-03" db="EMBL/GenBank/DDBJ databases">
        <title>Bradyrhizobium diversity isolated from nodules of Muelleranthus trifoliolatus.</title>
        <authorList>
            <person name="Klepa M."/>
            <person name="Helene L."/>
            <person name="Hungria M."/>
        </authorList>
    </citation>
    <scope>NUCLEOTIDE SEQUENCE [LARGE SCALE GENOMIC DNA]</scope>
    <source>
        <strain evidence="3 4">WSM 1744</strain>
    </source>
</reference>
<feature type="region of interest" description="Disordered" evidence="1">
    <location>
        <begin position="1"/>
        <end position="22"/>
    </location>
</feature>
<sequence>MNNLSPVHLPDPDVKPRSHSRRKTRRIVIGLLVALIAAAMIGWLGFLGWGVVELLRAVANFIDTIRRTFI</sequence>